<evidence type="ECO:0000256" key="2">
    <source>
        <dbReference type="ARBA" id="ARBA00022837"/>
    </source>
</evidence>
<keyword evidence="5" id="KW-1185">Reference proteome</keyword>
<reference evidence="6" key="1">
    <citation type="submission" date="2016-11" db="UniProtKB">
        <authorList>
            <consortium name="WormBaseParasite"/>
        </authorList>
    </citation>
    <scope>IDENTIFICATION</scope>
</reference>
<organism evidence="5 6">
    <name type="scientific">Heterorhabditis bacteriophora</name>
    <name type="common">Entomopathogenic nematode worm</name>
    <dbReference type="NCBI Taxonomy" id="37862"/>
    <lineage>
        <taxon>Eukaryota</taxon>
        <taxon>Metazoa</taxon>
        <taxon>Ecdysozoa</taxon>
        <taxon>Nematoda</taxon>
        <taxon>Chromadorea</taxon>
        <taxon>Rhabditida</taxon>
        <taxon>Rhabditina</taxon>
        <taxon>Rhabditomorpha</taxon>
        <taxon>Strongyloidea</taxon>
        <taxon>Heterorhabditidae</taxon>
        <taxon>Heterorhabditis</taxon>
    </lineage>
</organism>
<dbReference type="InterPro" id="IPR011992">
    <property type="entry name" value="EF-hand-dom_pair"/>
</dbReference>
<dbReference type="InterPro" id="IPR040250">
    <property type="entry name" value="Nucleobindin"/>
</dbReference>
<dbReference type="WBParaSite" id="Hba_04101">
    <property type="protein sequence ID" value="Hba_04101"/>
    <property type="gene ID" value="Hba_04101"/>
</dbReference>
<keyword evidence="1" id="KW-0732">Signal</keyword>
<evidence type="ECO:0000256" key="1">
    <source>
        <dbReference type="ARBA" id="ARBA00022729"/>
    </source>
</evidence>
<evidence type="ECO:0000256" key="3">
    <source>
        <dbReference type="SAM" id="MobiDB-lite"/>
    </source>
</evidence>
<proteinExistence type="predicted"/>
<evidence type="ECO:0000256" key="4">
    <source>
        <dbReference type="SAM" id="Phobius"/>
    </source>
</evidence>
<dbReference type="GO" id="GO:0070062">
    <property type="term" value="C:extracellular exosome"/>
    <property type="evidence" value="ECO:0007669"/>
    <property type="project" value="TreeGrafter"/>
</dbReference>
<dbReference type="PROSITE" id="PS00018">
    <property type="entry name" value="EF_HAND_1"/>
    <property type="match status" value="1"/>
</dbReference>
<dbReference type="PANTHER" id="PTHR19237">
    <property type="entry name" value="NUCLEOBINDIN"/>
    <property type="match status" value="1"/>
</dbReference>
<protein>
    <submittedName>
        <fullName evidence="6">EF-hand domain-containing protein</fullName>
    </submittedName>
</protein>
<name>A0A1I7WGI1_HETBA</name>
<dbReference type="InterPro" id="IPR002048">
    <property type="entry name" value="EF_hand_dom"/>
</dbReference>
<feature type="compositionally biased region" description="Basic and acidic residues" evidence="3">
    <location>
        <begin position="161"/>
        <end position="171"/>
    </location>
</feature>
<evidence type="ECO:0000313" key="6">
    <source>
        <dbReference type="WBParaSite" id="Hba_04101"/>
    </source>
</evidence>
<feature type="region of interest" description="Disordered" evidence="3">
    <location>
        <begin position="151"/>
        <end position="177"/>
    </location>
</feature>
<dbReference type="Gene3D" id="1.10.238.10">
    <property type="entry name" value="EF-hand"/>
    <property type="match status" value="1"/>
</dbReference>
<dbReference type="SUPFAM" id="SSF47473">
    <property type="entry name" value="EF-hand"/>
    <property type="match status" value="1"/>
</dbReference>
<accession>A0A1I7WGI1</accession>
<keyword evidence="2" id="KW-0106">Calcium</keyword>
<dbReference type="GO" id="GO:0005793">
    <property type="term" value="C:endoplasmic reticulum-Golgi intermediate compartment"/>
    <property type="evidence" value="ECO:0007669"/>
    <property type="project" value="TreeGrafter"/>
</dbReference>
<dbReference type="Proteomes" id="UP000095283">
    <property type="component" value="Unplaced"/>
</dbReference>
<keyword evidence="4" id="KW-0472">Membrane</keyword>
<feature type="compositionally biased region" description="Polar residues" evidence="3">
    <location>
        <begin position="115"/>
        <end position="134"/>
    </location>
</feature>
<dbReference type="CDD" id="cd00051">
    <property type="entry name" value="EFh"/>
    <property type="match status" value="1"/>
</dbReference>
<evidence type="ECO:0000313" key="5">
    <source>
        <dbReference type="Proteomes" id="UP000095283"/>
    </source>
</evidence>
<dbReference type="InterPro" id="IPR018247">
    <property type="entry name" value="EF_Hand_1_Ca_BS"/>
</dbReference>
<dbReference type="PANTHER" id="PTHR19237:SF20">
    <property type="entry name" value="NUCLEOBINDIN 1"/>
    <property type="match status" value="1"/>
</dbReference>
<keyword evidence="4" id="KW-0812">Transmembrane</keyword>
<sequence>MEKDSFDPRTFFALHDLNGDGFWNADELEALFQLELEKMYNETNPDDDPRERMEEMYRMREHVTKQMDKNGDRMISIDEFLQVGLVVILRNLYFCVIFCLFRCILMRNCNSLKKNTPNNKDNARRNNPQHQNVQQEHHPNHVNAVPVRPQELHASSQQIPVHHEPIVDLPKDPSYGI</sequence>
<keyword evidence="4" id="KW-1133">Transmembrane helix</keyword>
<feature type="region of interest" description="Disordered" evidence="3">
    <location>
        <begin position="115"/>
        <end position="139"/>
    </location>
</feature>
<dbReference type="AlphaFoldDB" id="A0A1I7WGI1"/>
<feature type="transmembrane region" description="Helical" evidence="4">
    <location>
        <begin position="80"/>
        <end position="105"/>
    </location>
</feature>
<dbReference type="GO" id="GO:0005509">
    <property type="term" value="F:calcium ion binding"/>
    <property type="evidence" value="ECO:0007669"/>
    <property type="project" value="InterPro"/>
</dbReference>